<protein>
    <submittedName>
        <fullName evidence="1">Uncharacterized protein</fullName>
    </submittedName>
</protein>
<evidence type="ECO:0000313" key="2">
    <source>
        <dbReference type="Proteomes" id="UP001480595"/>
    </source>
</evidence>
<sequence length="182" mass="20131">MTNNYQTTSNSNTSYTVDNSVDLQEADMLPNTYMEQQNFSNPQSDSLLVQVGRIDDEEYYHDYQQQQQQPYIDTPQPAYHPENRRSGGYIYQETMRTSSEYRNKYQPTASYVAADVAGGAVPGAAGAVAYASSGDDESADGCCESCCCDNKCCEDDCCEDSYFSGCCDDDDDDGNDSCCVIM</sequence>
<proteinExistence type="predicted"/>
<name>A0ABR1VS34_9PEZI</name>
<evidence type="ECO:0000313" key="1">
    <source>
        <dbReference type="EMBL" id="KAK8074068.1"/>
    </source>
</evidence>
<comment type="caution">
    <text evidence="1">The sequence shown here is derived from an EMBL/GenBank/DDBJ whole genome shotgun (WGS) entry which is preliminary data.</text>
</comment>
<dbReference type="Proteomes" id="UP001480595">
    <property type="component" value="Unassembled WGS sequence"/>
</dbReference>
<dbReference type="GeneID" id="92089439"/>
<organism evidence="1 2">
    <name type="scientific">Apiospora phragmitis</name>
    <dbReference type="NCBI Taxonomy" id="2905665"/>
    <lineage>
        <taxon>Eukaryota</taxon>
        <taxon>Fungi</taxon>
        <taxon>Dikarya</taxon>
        <taxon>Ascomycota</taxon>
        <taxon>Pezizomycotina</taxon>
        <taxon>Sordariomycetes</taxon>
        <taxon>Xylariomycetidae</taxon>
        <taxon>Amphisphaeriales</taxon>
        <taxon>Apiosporaceae</taxon>
        <taxon>Apiospora</taxon>
    </lineage>
</organism>
<keyword evidence="2" id="KW-1185">Reference proteome</keyword>
<reference evidence="1 2" key="1">
    <citation type="submission" date="2023-01" db="EMBL/GenBank/DDBJ databases">
        <title>Analysis of 21 Apiospora genomes using comparative genomics revels a genus with tremendous synthesis potential of carbohydrate active enzymes and secondary metabolites.</title>
        <authorList>
            <person name="Sorensen T."/>
        </authorList>
    </citation>
    <scope>NUCLEOTIDE SEQUENCE [LARGE SCALE GENOMIC DNA]</scope>
    <source>
        <strain evidence="1 2">CBS 135458</strain>
    </source>
</reference>
<gene>
    <name evidence="1" type="ORF">PG994_004967</name>
</gene>
<dbReference type="RefSeq" id="XP_066718543.1">
    <property type="nucleotide sequence ID" value="XM_066856376.1"/>
</dbReference>
<accession>A0ABR1VS34</accession>
<dbReference type="EMBL" id="JAQQWL010000005">
    <property type="protein sequence ID" value="KAK8074068.1"/>
    <property type="molecule type" value="Genomic_DNA"/>
</dbReference>